<reference evidence="1 2" key="1">
    <citation type="submission" date="2019-03" db="EMBL/GenBank/DDBJ databases">
        <title>Single cell metagenomics reveals metabolic interactions within the superorganism composed of flagellate Streblomastix strix and complex community of Bacteroidetes bacteria on its surface.</title>
        <authorList>
            <person name="Treitli S.C."/>
            <person name="Kolisko M."/>
            <person name="Husnik F."/>
            <person name="Keeling P."/>
            <person name="Hampl V."/>
        </authorList>
    </citation>
    <scope>NUCLEOTIDE SEQUENCE [LARGE SCALE GENOMIC DNA]</scope>
    <source>
        <strain evidence="1">ST1C</strain>
    </source>
</reference>
<comment type="caution">
    <text evidence="1">The sequence shown here is derived from an EMBL/GenBank/DDBJ whole genome shotgun (WGS) entry which is preliminary data.</text>
</comment>
<accession>A0A5J4U8Q2</accession>
<dbReference type="AlphaFoldDB" id="A0A5J4U8Q2"/>
<sequence>HQMEEDDISEEGETTEQLFFVEFKLDGAQEIAELIDDSSSLTISFFWKIVFRYQG</sequence>
<organism evidence="1 2">
    <name type="scientific">Streblomastix strix</name>
    <dbReference type="NCBI Taxonomy" id="222440"/>
    <lineage>
        <taxon>Eukaryota</taxon>
        <taxon>Metamonada</taxon>
        <taxon>Preaxostyla</taxon>
        <taxon>Oxymonadida</taxon>
        <taxon>Streblomastigidae</taxon>
        <taxon>Streblomastix</taxon>
    </lineage>
</organism>
<dbReference type="EMBL" id="SNRW01019208">
    <property type="protein sequence ID" value="KAA6366594.1"/>
    <property type="molecule type" value="Genomic_DNA"/>
</dbReference>
<feature type="non-terminal residue" evidence="1">
    <location>
        <position position="1"/>
    </location>
</feature>
<proteinExistence type="predicted"/>
<protein>
    <submittedName>
        <fullName evidence="1">Uncharacterized protein</fullName>
    </submittedName>
</protein>
<evidence type="ECO:0000313" key="2">
    <source>
        <dbReference type="Proteomes" id="UP000324800"/>
    </source>
</evidence>
<dbReference type="Proteomes" id="UP000324800">
    <property type="component" value="Unassembled WGS sequence"/>
</dbReference>
<evidence type="ECO:0000313" key="1">
    <source>
        <dbReference type="EMBL" id="KAA6366594.1"/>
    </source>
</evidence>
<gene>
    <name evidence="1" type="ORF">EZS28_037878</name>
</gene>
<name>A0A5J4U8Q2_9EUKA</name>